<proteinExistence type="predicted"/>
<dbReference type="Proteomes" id="UP000568109">
    <property type="component" value="Unassembled WGS sequence"/>
</dbReference>
<accession>A0A851HHY5</accession>
<sequence>MAKRQKDDLINVFDVADYILEETEFKMTHMKLHKLIYYAHVRHLVKHKEILTDAEIQDWAHGPVFPELYPIFEDFTFEAIKQKTKKGDFTKIKGKVKNSIDYIIEKYGHWDGQRLTNKTHFEQPWREAIDKGLNFSISDEAMKKYYVRKNKL</sequence>
<evidence type="ECO:0000259" key="1">
    <source>
        <dbReference type="Pfam" id="PF13274"/>
    </source>
</evidence>
<comment type="caution">
    <text evidence="2">The sequence shown here is derived from an EMBL/GenBank/DDBJ whole genome shotgun (WGS) entry which is preliminary data.</text>
</comment>
<gene>
    <name evidence="2" type="ORF">HR065_02350</name>
</gene>
<organism evidence="2 3">
    <name type="scientific">Candidatus Phytoplasma pruni</name>
    <dbReference type="NCBI Taxonomy" id="479893"/>
    <lineage>
        <taxon>Bacteria</taxon>
        <taxon>Bacillati</taxon>
        <taxon>Mycoplasmatota</taxon>
        <taxon>Mollicutes</taxon>
        <taxon>Acholeplasmatales</taxon>
        <taxon>Acholeplasmataceae</taxon>
        <taxon>Candidatus Phytoplasma</taxon>
        <taxon>16SrIII (X-disease group)</taxon>
    </lineage>
</organism>
<name>A0A851HHY5_9MOLU</name>
<reference evidence="2 3" key="1">
    <citation type="submission" date="2020-06" db="EMBL/GenBank/DDBJ databases">
        <title>Draft genome sequence of Candidatus Phytoplasma pruni (X-disease group, subgroup 16SrIII-B) strain ChTDIII from Argentina.</title>
        <authorList>
            <person name="Fernandez F.D."/>
            <person name="Zuebert C."/>
            <person name="Huettel B."/>
            <person name="Kube M."/>
            <person name="Conci L.R."/>
        </authorList>
    </citation>
    <scope>NUCLEOTIDE SEQUENCE [LARGE SCALE GENOMIC DNA]</scope>
    <source>
        <strain evidence="2 3">ChTDIII</strain>
    </source>
</reference>
<feature type="domain" description="Antitoxin SocA-like Panacea" evidence="1">
    <location>
        <begin position="32"/>
        <end position="125"/>
    </location>
</feature>
<dbReference type="AlphaFoldDB" id="A0A851HHY5"/>
<evidence type="ECO:0000313" key="3">
    <source>
        <dbReference type="Proteomes" id="UP000568109"/>
    </source>
</evidence>
<dbReference type="Pfam" id="PF13274">
    <property type="entry name" value="SocA_Panacea"/>
    <property type="match status" value="1"/>
</dbReference>
<dbReference type="EMBL" id="JABUOH010000051">
    <property type="protein sequence ID" value="NWN45914.1"/>
    <property type="molecule type" value="Genomic_DNA"/>
</dbReference>
<dbReference type="InterPro" id="IPR025272">
    <property type="entry name" value="SocA_Panacea"/>
</dbReference>
<evidence type="ECO:0000313" key="2">
    <source>
        <dbReference type="EMBL" id="NWN45914.1"/>
    </source>
</evidence>
<protein>
    <submittedName>
        <fullName evidence="2">DUF4065 domain-containing protein</fullName>
    </submittedName>
</protein>
<dbReference type="RefSeq" id="WP_178734300.1">
    <property type="nucleotide sequence ID" value="NZ_JABUOH010000051.1"/>
</dbReference>
<keyword evidence="3" id="KW-1185">Reference proteome</keyword>